<dbReference type="AlphaFoldDB" id="A0AA91ZSK4"/>
<name>A0AA91ZSK4_9BACI</name>
<organism evidence="1 2">
    <name type="scientific">Bacillus pseudomycoides</name>
    <dbReference type="NCBI Taxonomy" id="64104"/>
    <lineage>
        <taxon>Bacteria</taxon>
        <taxon>Bacillati</taxon>
        <taxon>Bacillota</taxon>
        <taxon>Bacilli</taxon>
        <taxon>Bacillales</taxon>
        <taxon>Bacillaceae</taxon>
        <taxon>Bacillus</taxon>
        <taxon>Bacillus cereus group</taxon>
    </lineage>
</organism>
<gene>
    <name evidence="1" type="ORF">CON65_17365</name>
</gene>
<keyword evidence="1" id="KW-0687">Ribonucleoprotein</keyword>
<dbReference type="RefSeq" id="WP_097895731.1">
    <property type="nucleotide sequence ID" value="NZ_NVOR01000066.1"/>
</dbReference>
<dbReference type="Proteomes" id="UP000221020">
    <property type="component" value="Unassembled WGS sequence"/>
</dbReference>
<evidence type="ECO:0000313" key="1">
    <source>
        <dbReference type="EMBL" id="PED81447.1"/>
    </source>
</evidence>
<dbReference type="EMBL" id="NVOR01000066">
    <property type="protein sequence ID" value="PED81447.1"/>
    <property type="molecule type" value="Genomic_DNA"/>
</dbReference>
<proteinExistence type="predicted"/>
<dbReference type="GO" id="GO:0005840">
    <property type="term" value="C:ribosome"/>
    <property type="evidence" value="ECO:0007669"/>
    <property type="project" value="UniProtKB-KW"/>
</dbReference>
<evidence type="ECO:0000313" key="2">
    <source>
        <dbReference type="Proteomes" id="UP000221020"/>
    </source>
</evidence>
<accession>A0AA91ZSK4</accession>
<comment type="caution">
    <text evidence="1">The sequence shown here is derived from an EMBL/GenBank/DDBJ whole genome shotgun (WGS) entry which is preliminary data.</text>
</comment>
<keyword evidence="1" id="KW-0689">Ribosomal protein</keyword>
<sequence length="101" mass="11594">MSIGSTHNHVTSKEIMAINAYVTGKIISQSKASNILKRFDPEEKPGNNHSGIYFISDQGERVFEYYKGLNPNLFNKQRLENYEELKHRAIDYCAENTNLVL</sequence>
<reference evidence="1 2" key="1">
    <citation type="submission" date="2017-09" db="EMBL/GenBank/DDBJ databases">
        <title>Large-scale bioinformatics analysis of Bacillus genomes uncovers conserved roles of natural products in bacterial physiology.</title>
        <authorList>
            <consortium name="Agbiome Team Llc"/>
            <person name="Bleich R.M."/>
            <person name="Grubbs K.J."/>
            <person name="Santa Maria K.C."/>
            <person name="Allen S.E."/>
            <person name="Farag S."/>
            <person name="Shank E.A."/>
            <person name="Bowers A."/>
        </authorList>
    </citation>
    <scope>NUCLEOTIDE SEQUENCE [LARGE SCALE GENOMIC DNA]</scope>
    <source>
        <strain evidence="1 2">AFS092012</strain>
    </source>
</reference>
<protein>
    <submittedName>
        <fullName evidence="1">50S ribosomal protein L7ae</fullName>
    </submittedName>
</protein>